<protein>
    <submittedName>
        <fullName evidence="2">Uncharacterized protein</fullName>
    </submittedName>
</protein>
<accession>A0A6N2AMY3</accession>
<name>A0A6N2AMY3_SOLCI</name>
<sequence length="99" mass="11609">MCIQKRKQKVATPKVRKIDVVGWSCWPPGVLPELWMLLLLPDARRWLAIDPRRSSLWRRDRRGIEEGRREEGGKERGRGKRRRGRREGERGVVGAAARR</sequence>
<organism evidence="2">
    <name type="scientific">Solanum chilense</name>
    <name type="common">Tomato</name>
    <name type="synonym">Lycopersicon chilense</name>
    <dbReference type="NCBI Taxonomy" id="4083"/>
    <lineage>
        <taxon>Eukaryota</taxon>
        <taxon>Viridiplantae</taxon>
        <taxon>Streptophyta</taxon>
        <taxon>Embryophyta</taxon>
        <taxon>Tracheophyta</taxon>
        <taxon>Spermatophyta</taxon>
        <taxon>Magnoliopsida</taxon>
        <taxon>eudicotyledons</taxon>
        <taxon>Gunneridae</taxon>
        <taxon>Pentapetalae</taxon>
        <taxon>asterids</taxon>
        <taxon>lamiids</taxon>
        <taxon>Solanales</taxon>
        <taxon>Solanaceae</taxon>
        <taxon>Solanoideae</taxon>
        <taxon>Solaneae</taxon>
        <taxon>Solanum</taxon>
        <taxon>Solanum subgen. Lycopersicon</taxon>
    </lineage>
</organism>
<gene>
    <name evidence="2" type="ORF">EJD97_003097</name>
</gene>
<evidence type="ECO:0000256" key="1">
    <source>
        <dbReference type="SAM" id="MobiDB-lite"/>
    </source>
</evidence>
<comment type="caution">
    <text evidence="2">The sequence shown here is derived from an EMBL/GenBank/DDBJ whole genome shotgun (WGS) entry which is preliminary data.</text>
</comment>
<proteinExistence type="predicted"/>
<evidence type="ECO:0000313" key="2">
    <source>
        <dbReference type="EMBL" id="TMW83068.1"/>
    </source>
</evidence>
<reference evidence="2" key="1">
    <citation type="submission" date="2019-05" db="EMBL/GenBank/DDBJ databases">
        <title>The de novo reference genome and transcriptome assemblies of the wild tomato species Solanum chilense.</title>
        <authorList>
            <person name="Stam R."/>
            <person name="Nosenko T."/>
            <person name="Hoerger A.C."/>
            <person name="Stephan W."/>
            <person name="Seidel M.A."/>
            <person name="Kuhn J.M.M."/>
            <person name="Haberer G."/>
            <person name="Tellier A."/>
        </authorList>
    </citation>
    <scope>NUCLEOTIDE SEQUENCE</scope>
    <source>
        <tissue evidence="2">Mature leaves</tissue>
    </source>
</reference>
<dbReference type="EMBL" id="RXGB01014089">
    <property type="protein sequence ID" value="TMW83068.1"/>
    <property type="molecule type" value="Genomic_DNA"/>
</dbReference>
<feature type="region of interest" description="Disordered" evidence="1">
    <location>
        <begin position="66"/>
        <end position="99"/>
    </location>
</feature>
<dbReference type="AlphaFoldDB" id="A0A6N2AMY3"/>
<feature type="compositionally biased region" description="Basic and acidic residues" evidence="1">
    <location>
        <begin position="66"/>
        <end position="76"/>
    </location>
</feature>